<dbReference type="GO" id="GO:0016491">
    <property type="term" value="F:oxidoreductase activity"/>
    <property type="evidence" value="ECO:0007669"/>
    <property type="project" value="UniProtKB-KW"/>
</dbReference>
<dbReference type="PRINTS" id="PR00081">
    <property type="entry name" value="GDHRDH"/>
</dbReference>
<geneLocation type="plasmid" evidence="3">
    <name>unnamed1</name>
</geneLocation>
<keyword evidence="2" id="KW-0560">Oxidoreductase</keyword>
<dbReference type="Proteomes" id="UP000276254">
    <property type="component" value="Plasmid unnamed1"/>
</dbReference>
<accession>A0A494T6E0</accession>
<dbReference type="PANTHER" id="PTHR24321:SF8">
    <property type="entry name" value="ESTRADIOL 17-BETA-DEHYDROGENASE 8-RELATED"/>
    <property type="match status" value="1"/>
</dbReference>
<dbReference type="OrthoDB" id="9792355at2"/>
<dbReference type="CDD" id="cd05233">
    <property type="entry name" value="SDR_c"/>
    <property type="match status" value="1"/>
</dbReference>
<dbReference type="SUPFAM" id="SSF51735">
    <property type="entry name" value="NAD(P)-binding Rossmann-fold domains"/>
    <property type="match status" value="1"/>
</dbReference>
<proteinExistence type="inferred from homology"/>
<gene>
    <name evidence="3" type="ORF">D3Y57_02245</name>
</gene>
<sequence>MLEGKIILVTGGNSGIGQSIAALCAEQGAIVVVAARREGLGLEAVAAIRIRGGKAMFVAADISREDDVDRLFGVISDSYGRLDGAVNNAAIQIAPARVSELSMSDYDRIHAVNQRGVMLCLRHEMRMMEAARSGSIINISSQAGLRGFAMLAPYVATKHALIGLTRTAGLEGASMGVRVNCICPGTIETQMLQDLREKDPEFVSAITNAVPIGRLGYPDEIGNLAVWLLSSQASLVTCQAIVADGGSLETMAGA</sequence>
<comment type="similarity">
    <text evidence="1">Belongs to the short-chain dehydrogenases/reductases (SDR) family.</text>
</comment>
<dbReference type="InterPro" id="IPR036291">
    <property type="entry name" value="NAD(P)-bd_dom_sf"/>
</dbReference>
<dbReference type="Pfam" id="PF13561">
    <property type="entry name" value="adh_short_C2"/>
    <property type="match status" value="1"/>
</dbReference>
<dbReference type="PROSITE" id="PS00061">
    <property type="entry name" value="ADH_SHORT"/>
    <property type="match status" value="1"/>
</dbReference>
<name>A0A494T6E0_SPHPE</name>
<evidence type="ECO:0000313" key="3">
    <source>
        <dbReference type="EMBL" id="AYJ84907.1"/>
    </source>
</evidence>
<dbReference type="FunFam" id="3.40.50.720:FF:000084">
    <property type="entry name" value="Short-chain dehydrogenase reductase"/>
    <property type="match status" value="1"/>
</dbReference>
<dbReference type="EMBL" id="CP032828">
    <property type="protein sequence ID" value="AYJ84907.1"/>
    <property type="molecule type" value="Genomic_DNA"/>
</dbReference>
<keyword evidence="3" id="KW-0614">Plasmid</keyword>
<evidence type="ECO:0000313" key="4">
    <source>
        <dbReference type="Proteomes" id="UP000276254"/>
    </source>
</evidence>
<evidence type="ECO:0000256" key="1">
    <source>
        <dbReference type="ARBA" id="ARBA00006484"/>
    </source>
</evidence>
<evidence type="ECO:0000256" key="2">
    <source>
        <dbReference type="ARBA" id="ARBA00023002"/>
    </source>
</evidence>
<dbReference type="InterPro" id="IPR002347">
    <property type="entry name" value="SDR_fam"/>
</dbReference>
<dbReference type="PANTHER" id="PTHR24321">
    <property type="entry name" value="DEHYDROGENASES, SHORT CHAIN"/>
    <property type="match status" value="1"/>
</dbReference>
<dbReference type="RefSeq" id="WP_121150954.1">
    <property type="nucleotide sequence ID" value="NZ_CP032828.1"/>
</dbReference>
<keyword evidence="4" id="KW-1185">Reference proteome</keyword>
<dbReference type="KEGG" id="spha:D3Y57_02245"/>
<dbReference type="PRINTS" id="PR00080">
    <property type="entry name" value="SDRFAMILY"/>
</dbReference>
<protein>
    <submittedName>
        <fullName evidence="3">SDR family oxidoreductase</fullName>
    </submittedName>
</protein>
<dbReference type="AlphaFoldDB" id="A0A494T6E0"/>
<organism evidence="3 4">
    <name type="scientific">Sphingomonas paeninsulae</name>
    <dbReference type="NCBI Taxonomy" id="2319844"/>
    <lineage>
        <taxon>Bacteria</taxon>
        <taxon>Pseudomonadati</taxon>
        <taxon>Pseudomonadota</taxon>
        <taxon>Alphaproteobacteria</taxon>
        <taxon>Sphingomonadales</taxon>
        <taxon>Sphingomonadaceae</taxon>
        <taxon>Sphingomonas</taxon>
    </lineage>
</organism>
<reference evidence="3 4" key="1">
    <citation type="submission" date="2018-09" db="EMBL/GenBank/DDBJ databases">
        <title>Sphingomonas peninsula sp. nov., isolated from fildes peninsula, Antarctic soil.</title>
        <authorList>
            <person name="Yingchao G."/>
        </authorList>
    </citation>
    <scope>NUCLEOTIDE SEQUENCE [LARGE SCALE GENOMIC DNA]</scope>
    <source>
        <strain evidence="3 4">YZ-8</strain>
        <plasmid evidence="3 4">unnamed1</plasmid>
    </source>
</reference>
<dbReference type="Gene3D" id="3.40.50.720">
    <property type="entry name" value="NAD(P)-binding Rossmann-like Domain"/>
    <property type="match status" value="1"/>
</dbReference>
<dbReference type="InterPro" id="IPR020904">
    <property type="entry name" value="Sc_DH/Rdtase_CS"/>
</dbReference>